<evidence type="ECO:0000313" key="2">
    <source>
        <dbReference type="Proteomes" id="UP000305778"/>
    </source>
</evidence>
<sequence>MQVSIVSMEKPKLAPVARVSVVLYVRTTHWSYVEAFLREVRRYAECRHWDVAAAFADTHLPDVLDDRPGWREAQELVTVRRAAGIVTRYRSMAVSEYEYPQLEHWLAEQGAFLTCTRQGDLAGAS</sequence>
<name>A0A4U0SBW9_9ACTN</name>
<dbReference type="RefSeq" id="WP_136727902.1">
    <property type="nucleotide sequence ID" value="NZ_SUMC01000044.1"/>
</dbReference>
<evidence type="ECO:0008006" key="3">
    <source>
        <dbReference type="Google" id="ProtNLM"/>
    </source>
</evidence>
<evidence type="ECO:0000313" key="1">
    <source>
        <dbReference type="EMBL" id="TKA04951.1"/>
    </source>
</evidence>
<comment type="caution">
    <text evidence="1">The sequence shown here is derived from an EMBL/GenBank/DDBJ whole genome shotgun (WGS) entry which is preliminary data.</text>
</comment>
<reference evidence="1 2" key="1">
    <citation type="submission" date="2019-04" db="EMBL/GenBank/DDBJ databases">
        <title>Streptomyces oryziradicis sp. nov., a novel actinomycete isolated from rhizosphere soil of rice (Oryza sativa L.).</title>
        <authorList>
            <person name="Li C."/>
        </authorList>
    </citation>
    <scope>NUCLEOTIDE SEQUENCE [LARGE SCALE GENOMIC DNA]</scope>
    <source>
        <strain evidence="1 2">NEAU-C40</strain>
    </source>
</reference>
<gene>
    <name evidence="1" type="ORF">FCI23_33720</name>
</gene>
<dbReference type="EMBL" id="SUMC01000044">
    <property type="protein sequence ID" value="TKA04951.1"/>
    <property type="molecule type" value="Genomic_DNA"/>
</dbReference>
<dbReference type="OrthoDB" id="4188685at2"/>
<accession>A0A4U0SBW9</accession>
<proteinExistence type="predicted"/>
<dbReference type="Proteomes" id="UP000305778">
    <property type="component" value="Unassembled WGS sequence"/>
</dbReference>
<dbReference type="AlphaFoldDB" id="A0A4U0SBW9"/>
<organism evidence="1 2">
    <name type="scientific">Actinacidiphila oryziradicis</name>
    <dbReference type="NCBI Taxonomy" id="2571141"/>
    <lineage>
        <taxon>Bacteria</taxon>
        <taxon>Bacillati</taxon>
        <taxon>Actinomycetota</taxon>
        <taxon>Actinomycetes</taxon>
        <taxon>Kitasatosporales</taxon>
        <taxon>Streptomycetaceae</taxon>
        <taxon>Actinacidiphila</taxon>
    </lineage>
</organism>
<protein>
    <recommendedName>
        <fullName evidence="3">Resolvase/invertase-type recombinase catalytic domain-containing protein</fullName>
    </recommendedName>
</protein>
<keyword evidence="2" id="KW-1185">Reference proteome</keyword>